<dbReference type="Pfam" id="PF05656">
    <property type="entry name" value="DUF805"/>
    <property type="match status" value="1"/>
</dbReference>
<sequence>MKTAFRWFIFSVSHVEDFHGRAGRVEVWSFVFFQCIFLALAAGIDLLFTGFPIVLPIYAALTSIPSVLLFIRRLHDCGYSGWWVFPAIVPPICFFVMCWAPDPAQPNKYGTTERLPSKNLRAKTVPPLIDGIEYLTPPPMPFEPAVKRREELFEKEQKEIIEQEKVPNSKETQNEKDIRQTGQKD</sequence>
<evidence type="ECO:0000313" key="1">
    <source>
        <dbReference type="EMBL" id="MTU42150.1"/>
    </source>
</evidence>
<dbReference type="PANTHER" id="PTHR34980:SF2">
    <property type="entry name" value="INNER MEMBRANE PROTEIN YHAH-RELATED"/>
    <property type="match status" value="1"/>
</dbReference>
<comment type="caution">
    <text evidence="1">The sequence shown here is derived from an EMBL/GenBank/DDBJ whole genome shotgun (WGS) entry which is preliminary data.</text>
</comment>
<dbReference type="GO" id="GO:0005886">
    <property type="term" value="C:plasma membrane"/>
    <property type="evidence" value="ECO:0007669"/>
    <property type="project" value="TreeGrafter"/>
</dbReference>
<dbReference type="EMBL" id="WNCL01000001">
    <property type="protein sequence ID" value="MTU42150.1"/>
    <property type="molecule type" value="Genomic_DNA"/>
</dbReference>
<gene>
    <name evidence="1" type="ORF">GMD42_00635</name>
</gene>
<name>A0A6I3S027_9BURK</name>
<dbReference type="InterPro" id="IPR008523">
    <property type="entry name" value="DUF805"/>
</dbReference>
<accession>A0A6I3S027</accession>
<dbReference type="RefSeq" id="WP_008810852.1">
    <property type="nucleotide sequence ID" value="NZ_CALXOM010000004.1"/>
</dbReference>
<organism evidence="1 2">
    <name type="scientific">Parasutterella excrementihominis</name>
    <dbReference type="NCBI Taxonomy" id="487175"/>
    <lineage>
        <taxon>Bacteria</taxon>
        <taxon>Pseudomonadati</taxon>
        <taxon>Pseudomonadota</taxon>
        <taxon>Betaproteobacteria</taxon>
        <taxon>Burkholderiales</taxon>
        <taxon>Sutterellaceae</taxon>
        <taxon>Parasutterella</taxon>
    </lineage>
</organism>
<reference evidence="1 2" key="1">
    <citation type="journal article" date="2019" name="Nat. Med.">
        <title>A library of human gut bacterial isolates paired with longitudinal multiomics data enables mechanistic microbiome research.</title>
        <authorList>
            <person name="Poyet M."/>
            <person name="Groussin M."/>
            <person name="Gibbons S.M."/>
            <person name="Avila-Pacheco J."/>
            <person name="Jiang X."/>
            <person name="Kearney S.M."/>
            <person name="Perrotta A.R."/>
            <person name="Berdy B."/>
            <person name="Zhao S."/>
            <person name="Lieberman T.D."/>
            <person name="Swanson P.K."/>
            <person name="Smith M."/>
            <person name="Roesemann S."/>
            <person name="Alexander J.E."/>
            <person name="Rich S.A."/>
            <person name="Livny J."/>
            <person name="Vlamakis H."/>
            <person name="Clish C."/>
            <person name="Bullock K."/>
            <person name="Deik A."/>
            <person name="Scott J."/>
            <person name="Pierce K.A."/>
            <person name="Xavier R.J."/>
            <person name="Alm E.J."/>
        </authorList>
    </citation>
    <scope>NUCLEOTIDE SEQUENCE [LARGE SCALE GENOMIC DNA]</scope>
    <source>
        <strain evidence="1 2">BIOML-A2</strain>
    </source>
</reference>
<proteinExistence type="predicted"/>
<dbReference type="PANTHER" id="PTHR34980">
    <property type="entry name" value="INNER MEMBRANE PROTEIN-RELATED-RELATED"/>
    <property type="match status" value="1"/>
</dbReference>
<evidence type="ECO:0000313" key="2">
    <source>
        <dbReference type="Proteomes" id="UP000462362"/>
    </source>
</evidence>
<protein>
    <submittedName>
        <fullName evidence="1">DUF805 domain-containing protein</fullName>
    </submittedName>
</protein>
<dbReference type="Proteomes" id="UP000462362">
    <property type="component" value="Unassembled WGS sequence"/>
</dbReference>
<dbReference type="AlphaFoldDB" id="A0A6I3S027"/>